<dbReference type="InterPro" id="IPR015424">
    <property type="entry name" value="PyrdxlP-dep_Trfase"/>
</dbReference>
<accession>A0ABT8WL72</accession>
<gene>
    <name evidence="12" type="ORF">Q4Q40_06880</name>
</gene>
<comment type="caution">
    <text evidence="12">The sequence shown here is derived from an EMBL/GenBank/DDBJ whole genome shotgun (WGS) entry which is preliminary data.</text>
</comment>
<dbReference type="SUPFAM" id="SSF53383">
    <property type="entry name" value="PLP-dependent transferases"/>
    <property type="match status" value="1"/>
</dbReference>
<dbReference type="Gene3D" id="1.10.260.50">
    <property type="match status" value="1"/>
</dbReference>
<reference evidence="12" key="1">
    <citation type="submission" date="2023-07" db="EMBL/GenBank/DDBJ databases">
        <title>Two novel species in the genus Flavivirga.</title>
        <authorList>
            <person name="Kwon K."/>
        </authorList>
    </citation>
    <scope>NUCLEOTIDE SEQUENCE</scope>
    <source>
        <strain evidence="12">KACC 14158</strain>
    </source>
</reference>
<dbReference type="EMBL" id="JAUOEL010000002">
    <property type="protein sequence ID" value="MDO5973903.1"/>
    <property type="molecule type" value="Genomic_DNA"/>
</dbReference>
<dbReference type="Gene3D" id="3.90.1150.10">
    <property type="entry name" value="Aspartate Aminotransferase, domain 1"/>
    <property type="match status" value="1"/>
</dbReference>
<evidence type="ECO:0000256" key="10">
    <source>
        <dbReference type="RuleBase" id="RU004504"/>
    </source>
</evidence>
<proteinExistence type="inferred from homology"/>
<evidence type="ECO:0000256" key="3">
    <source>
        <dbReference type="ARBA" id="ARBA00012239"/>
    </source>
</evidence>
<dbReference type="EC" id="2.8.1.7" evidence="3"/>
<comment type="catalytic activity">
    <reaction evidence="9">
        <text>(sulfur carrier)-H + L-cysteine = (sulfur carrier)-SH + L-alanine</text>
        <dbReference type="Rhea" id="RHEA:43892"/>
        <dbReference type="Rhea" id="RHEA-COMP:14737"/>
        <dbReference type="Rhea" id="RHEA-COMP:14739"/>
        <dbReference type="ChEBI" id="CHEBI:29917"/>
        <dbReference type="ChEBI" id="CHEBI:35235"/>
        <dbReference type="ChEBI" id="CHEBI:57972"/>
        <dbReference type="ChEBI" id="CHEBI:64428"/>
        <dbReference type="EC" id="2.8.1.7"/>
    </reaction>
</comment>
<dbReference type="InterPro" id="IPR000192">
    <property type="entry name" value="Aminotrans_V_dom"/>
</dbReference>
<protein>
    <recommendedName>
        <fullName evidence="3">cysteine desulfurase</fullName>
        <ecNumber evidence="3">2.8.1.7</ecNumber>
    </recommendedName>
</protein>
<evidence type="ECO:0000256" key="6">
    <source>
        <dbReference type="ARBA" id="ARBA00022898"/>
    </source>
</evidence>
<evidence type="ECO:0000256" key="8">
    <source>
        <dbReference type="ARBA" id="ARBA00023014"/>
    </source>
</evidence>
<evidence type="ECO:0000313" key="13">
    <source>
        <dbReference type="Proteomes" id="UP001176806"/>
    </source>
</evidence>
<dbReference type="InterPro" id="IPR015422">
    <property type="entry name" value="PyrdxlP-dep_Trfase_small"/>
</dbReference>
<feature type="domain" description="Aminotransferase class V" evidence="11">
    <location>
        <begin position="4"/>
        <end position="371"/>
    </location>
</feature>
<dbReference type="Pfam" id="PF00266">
    <property type="entry name" value="Aminotran_5"/>
    <property type="match status" value="1"/>
</dbReference>
<dbReference type="InterPro" id="IPR020578">
    <property type="entry name" value="Aminotrans_V_PyrdxlP_BS"/>
</dbReference>
<dbReference type="Gene3D" id="3.40.640.10">
    <property type="entry name" value="Type I PLP-dependent aspartate aminotransferase-like (Major domain)"/>
    <property type="match status" value="1"/>
</dbReference>
<keyword evidence="5" id="KW-0479">Metal-binding</keyword>
<evidence type="ECO:0000256" key="1">
    <source>
        <dbReference type="ARBA" id="ARBA00001933"/>
    </source>
</evidence>
<evidence type="ECO:0000313" key="12">
    <source>
        <dbReference type="EMBL" id="MDO5973903.1"/>
    </source>
</evidence>
<comment type="similarity">
    <text evidence="2">Belongs to the class-V pyridoxal-phosphate-dependent aminotransferase family. NifS/IscS subfamily.</text>
</comment>
<sequence>MKNVYFDNAATTQMRDEVMTSIIDVMRNNYGNASSSHSFGRSSKSLIEQSRKTIAQYLNVSAGEIVFTSGGTEADNLILRSAVRDLGIKHIITSKIEHHAVLHTIEQLKQEYGILVSYVNLETNGDIDYLHLETLLQTENKTLVSLMHVNNEIGNILDMQRVSNLCQVNKTLFHSDAVQSIGHYKMDLQEIPIDFMVASAHKFHGPKGVGFAFIRKNSGLQPVIFGGEQERGLRAGTESVHNISGIEKALKSACDNLNKEADYVKELKRYFINRIVNEIPKVAFNGNSGDLNKSTYTLVNVCLPISPKKGAMLLFQLDLKGIACSKGSACQSGSSQNSHVLTEILSDADLQKPSIRFSFSIYNTKEEVDYVIDVLKEFIE</sequence>
<dbReference type="InterPro" id="IPR016454">
    <property type="entry name" value="Cysteine_dSase"/>
</dbReference>
<evidence type="ECO:0000256" key="7">
    <source>
        <dbReference type="ARBA" id="ARBA00023004"/>
    </source>
</evidence>
<keyword evidence="6" id="KW-0663">Pyridoxal phosphate</keyword>
<dbReference type="InterPro" id="IPR015421">
    <property type="entry name" value="PyrdxlP-dep_Trfase_major"/>
</dbReference>
<keyword evidence="4" id="KW-0808">Transferase</keyword>
<dbReference type="Proteomes" id="UP001176806">
    <property type="component" value="Unassembled WGS sequence"/>
</dbReference>
<evidence type="ECO:0000256" key="9">
    <source>
        <dbReference type="ARBA" id="ARBA00050776"/>
    </source>
</evidence>
<dbReference type="PROSITE" id="PS00595">
    <property type="entry name" value="AA_TRANSFER_CLASS_5"/>
    <property type="match status" value="1"/>
</dbReference>
<evidence type="ECO:0000256" key="5">
    <source>
        <dbReference type="ARBA" id="ARBA00022723"/>
    </source>
</evidence>
<keyword evidence="13" id="KW-1185">Reference proteome</keyword>
<dbReference type="PANTHER" id="PTHR11601">
    <property type="entry name" value="CYSTEINE DESULFURYLASE FAMILY MEMBER"/>
    <property type="match status" value="1"/>
</dbReference>
<dbReference type="RefSeq" id="WP_303301045.1">
    <property type="nucleotide sequence ID" value="NZ_BAABDA010000051.1"/>
</dbReference>
<dbReference type="PANTHER" id="PTHR11601:SF34">
    <property type="entry name" value="CYSTEINE DESULFURASE"/>
    <property type="match status" value="1"/>
</dbReference>
<comment type="cofactor">
    <cofactor evidence="1 10">
        <name>pyridoxal 5'-phosphate</name>
        <dbReference type="ChEBI" id="CHEBI:597326"/>
    </cofactor>
</comment>
<keyword evidence="7" id="KW-0408">Iron</keyword>
<evidence type="ECO:0000256" key="4">
    <source>
        <dbReference type="ARBA" id="ARBA00022679"/>
    </source>
</evidence>
<evidence type="ECO:0000256" key="2">
    <source>
        <dbReference type="ARBA" id="ARBA00006490"/>
    </source>
</evidence>
<dbReference type="PIRSF" id="PIRSF005572">
    <property type="entry name" value="NifS"/>
    <property type="match status" value="1"/>
</dbReference>
<organism evidence="12 13">
    <name type="scientific">Flavivirga jejuensis</name>
    <dbReference type="NCBI Taxonomy" id="870487"/>
    <lineage>
        <taxon>Bacteria</taxon>
        <taxon>Pseudomonadati</taxon>
        <taxon>Bacteroidota</taxon>
        <taxon>Flavobacteriia</taxon>
        <taxon>Flavobacteriales</taxon>
        <taxon>Flavobacteriaceae</taxon>
        <taxon>Flavivirga</taxon>
    </lineage>
</organism>
<keyword evidence="8" id="KW-0411">Iron-sulfur</keyword>
<evidence type="ECO:0000259" key="11">
    <source>
        <dbReference type="Pfam" id="PF00266"/>
    </source>
</evidence>
<name>A0ABT8WL72_9FLAO</name>